<dbReference type="SUPFAM" id="SSF89796">
    <property type="entry name" value="CoA-transferase family III (CaiB/BaiF)"/>
    <property type="match status" value="1"/>
</dbReference>
<keyword evidence="1" id="KW-0808">Transferase</keyword>
<dbReference type="EMBL" id="BAABFB010000036">
    <property type="protein sequence ID" value="GAA4478824.1"/>
    <property type="molecule type" value="Genomic_DNA"/>
</dbReference>
<dbReference type="Pfam" id="PF02515">
    <property type="entry name" value="CoA_transf_3"/>
    <property type="match status" value="1"/>
</dbReference>
<comment type="caution">
    <text evidence="1">The sequence shown here is derived from an EMBL/GenBank/DDBJ whole genome shotgun (WGS) entry which is preliminary data.</text>
</comment>
<sequence length="405" mass="43792">MTKVMNGIKVVEVALYAFVPSAAAILSDWGAQVIKVEHASFGDPMRTTAAWGVPGQVDGMSGLWEVSNRGKRGVAIDLAHPDGRELLMKMIDEADVFMTNFLPDARQKLGIDVDHVTARNPRIVYARGTAQGPEGPERDKGGFDGITYWARSGAAGSIAPDDLAWPANMPGPGFGDVQSGMALAGGIAAGLLHRERTGEGTVVDASLFSVGAWAMQPTIVGAQLIGEAELPYPNRDVPVNPVSNIYRTSDDRYIHLALLQSDKYWPGLCEAIDRADLVDDPRFATFESRAANSRECAVELTATFERRPLAEWVDILGKQEGQWDVFRKPGDVVTDPQAVENGYVYPVEYPNGRSLNLVTAPVRFDSETPTLTPAPGHGEHTEEVLLEQGLSWDEIIALKVSGAVK</sequence>
<dbReference type="InterPro" id="IPR023606">
    <property type="entry name" value="CoA-Trfase_III_dom_1_sf"/>
</dbReference>
<dbReference type="PANTHER" id="PTHR48228">
    <property type="entry name" value="SUCCINYL-COA--D-CITRAMALATE COA-TRANSFERASE"/>
    <property type="match status" value="1"/>
</dbReference>
<dbReference type="GO" id="GO:0016740">
    <property type="term" value="F:transferase activity"/>
    <property type="evidence" value="ECO:0007669"/>
    <property type="project" value="UniProtKB-KW"/>
</dbReference>
<dbReference type="InterPro" id="IPR044855">
    <property type="entry name" value="CoA-Trfase_III_dom3_sf"/>
</dbReference>
<dbReference type="PANTHER" id="PTHR48228:SF2">
    <property type="entry name" value="E-CINNAMOYL-COA:R-PHENYLLACTATE COA TRANSFERASE LARGE SUBUNIT"/>
    <property type="match status" value="1"/>
</dbReference>
<evidence type="ECO:0000313" key="1">
    <source>
        <dbReference type="EMBL" id="GAA4478824.1"/>
    </source>
</evidence>
<dbReference type="InterPro" id="IPR050509">
    <property type="entry name" value="CoA-transferase_III"/>
</dbReference>
<gene>
    <name evidence="1" type="ORF">GCM10023094_23040</name>
</gene>
<dbReference type="Proteomes" id="UP001501183">
    <property type="component" value="Unassembled WGS sequence"/>
</dbReference>
<dbReference type="Gene3D" id="3.40.50.10540">
    <property type="entry name" value="Crotonobetainyl-coa:carnitine coa-transferase, domain 1"/>
    <property type="match status" value="1"/>
</dbReference>
<evidence type="ECO:0000313" key="2">
    <source>
        <dbReference type="Proteomes" id="UP001501183"/>
    </source>
</evidence>
<dbReference type="InterPro" id="IPR003673">
    <property type="entry name" value="CoA-Trfase_fam_III"/>
</dbReference>
<protein>
    <submittedName>
        <fullName evidence="1">CoA transferase</fullName>
    </submittedName>
</protein>
<accession>A0ABP8P336</accession>
<reference evidence="2" key="1">
    <citation type="journal article" date="2019" name="Int. J. Syst. Evol. Microbiol.">
        <title>The Global Catalogue of Microorganisms (GCM) 10K type strain sequencing project: providing services to taxonomists for standard genome sequencing and annotation.</title>
        <authorList>
            <consortium name="The Broad Institute Genomics Platform"/>
            <consortium name="The Broad Institute Genome Sequencing Center for Infectious Disease"/>
            <person name="Wu L."/>
            <person name="Ma J."/>
        </authorList>
    </citation>
    <scope>NUCLEOTIDE SEQUENCE [LARGE SCALE GENOMIC DNA]</scope>
    <source>
        <strain evidence="2">JCM 32206</strain>
    </source>
</reference>
<dbReference type="Gene3D" id="3.30.1540.10">
    <property type="entry name" value="formyl-coa transferase, domain 3"/>
    <property type="match status" value="1"/>
</dbReference>
<dbReference type="RefSeq" id="WP_345344864.1">
    <property type="nucleotide sequence ID" value="NZ_BAABFB010000036.1"/>
</dbReference>
<organism evidence="1 2">
    <name type="scientific">Rhodococcus olei</name>
    <dbReference type="NCBI Taxonomy" id="2161675"/>
    <lineage>
        <taxon>Bacteria</taxon>
        <taxon>Bacillati</taxon>
        <taxon>Actinomycetota</taxon>
        <taxon>Actinomycetes</taxon>
        <taxon>Mycobacteriales</taxon>
        <taxon>Nocardiaceae</taxon>
        <taxon>Rhodococcus</taxon>
    </lineage>
</organism>
<proteinExistence type="predicted"/>
<name>A0ABP8P336_9NOCA</name>
<keyword evidence="2" id="KW-1185">Reference proteome</keyword>